<evidence type="ECO:0000256" key="6">
    <source>
        <dbReference type="ARBA" id="ARBA00023304"/>
    </source>
</evidence>
<evidence type="ECO:0000256" key="5">
    <source>
        <dbReference type="ARBA" id="ARBA00023002"/>
    </source>
</evidence>
<dbReference type="PANTHER" id="PTHR21371">
    <property type="entry name" value="KETOL-ACID REDUCTOISOMERASE, MITOCHONDRIAL"/>
    <property type="match status" value="1"/>
</dbReference>
<dbReference type="GO" id="GO:0009097">
    <property type="term" value="P:isoleucine biosynthetic process"/>
    <property type="evidence" value="ECO:0007669"/>
    <property type="project" value="UniProtKB-UniRule"/>
</dbReference>
<evidence type="ECO:0000313" key="11">
    <source>
        <dbReference type="EMBL" id="SUY23955.1"/>
    </source>
</evidence>
<comment type="pathway">
    <text evidence="2">Amino-acid biosynthesis; L-isoleucine biosynthesis; L-isoleucine from 2-oxobutanoate: step 2/4.</text>
</comment>
<protein>
    <recommendedName>
        <fullName evidence="7">Ketol-acid reductoisomerase</fullName>
        <ecNumber evidence="7">1.1.1.86</ecNumber>
    </recommendedName>
</protein>
<feature type="domain" description="KARI N-terminal Rossmann" evidence="9">
    <location>
        <begin position="1"/>
        <end position="134"/>
    </location>
</feature>
<dbReference type="GO" id="GO:0016853">
    <property type="term" value="F:isomerase activity"/>
    <property type="evidence" value="ECO:0007669"/>
    <property type="project" value="UniProtKB-KW"/>
</dbReference>
<dbReference type="InterPro" id="IPR036291">
    <property type="entry name" value="NAD(P)-bd_dom_sf"/>
</dbReference>
<dbReference type="InterPro" id="IPR000506">
    <property type="entry name" value="KARI_C"/>
</dbReference>
<dbReference type="InterPro" id="IPR008927">
    <property type="entry name" value="6-PGluconate_DH-like_C_sf"/>
</dbReference>
<evidence type="ECO:0000256" key="7">
    <source>
        <dbReference type="NCBIfam" id="TIGR00465"/>
    </source>
</evidence>
<dbReference type="EC" id="1.1.1.86" evidence="7"/>
<feature type="binding site" evidence="8">
    <location>
        <position position="147"/>
    </location>
    <ligand>
        <name>Mg(2+)</name>
        <dbReference type="ChEBI" id="CHEBI:18420"/>
        <label>1</label>
    </ligand>
</feature>
<dbReference type="SUPFAM" id="SSF48179">
    <property type="entry name" value="6-phosphogluconate dehydrogenase C-terminal domain-like"/>
    <property type="match status" value="1"/>
</dbReference>
<organism evidence="11">
    <name type="scientific">Clostridioides difficile</name>
    <name type="common">Peptoclostridium difficile</name>
    <dbReference type="NCBI Taxonomy" id="1496"/>
    <lineage>
        <taxon>Bacteria</taxon>
        <taxon>Bacillati</taxon>
        <taxon>Bacillota</taxon>
        <taxon>Clostridia</taxon>
        <taxon>Peptostreptococcales</taxon>
        <taxon>Peptostreptococcaceae</taxon>
        <taxon>Clostridioides</taxon>
    </lineage>
</organism>
<keyword evidence="8" id="KW-0460">Magnesium</keyword>
<dbReference type="PANTHER" id="PTHR21371:SF1">
    <property type="entry name" value="KETOL-ACID REDUCTOISOMERASE, MITOCHONDRIAL"/>
    <property type="match status" value="1"/>
</dbReference>
<evidence type="ECO:0000256" key="8">
    <source>
        <dbReference type="PROSITE-ProRule" id="PRU01198"/>
    </source>
</evidence>
<feature type="binding site" evidence="8">
    <location>
        <position position="143"/>
    </location>
    <ligand>
        <name>Mg(2+)</name>
        <dbReference type="ChEBI" id="CHEBI:18420"/>
        <label>1</label>
    </ligand>
</feature>
<dbReference type="AlphaFoldDB" id="A0A381I9W2"/>
<dbReference type="PROSITE" id="PS51851">
    <property type="entry name" value="KARI_C"/>
    <property type="match status" value="1"/>
</dbReference>
<gene>
    <name evidence="11" type="primary">ilvC_2</name>
    <name evidence="11" type="ORF">NCTC13307_01995</name>
</gene>
<comment type="similarity">
    <text evidence="3 8">Belongs to the ketol-acid reductoisomerase family.</text>
</comment>
<dbReference type="InterPro" id="IPR013116">
    <property type="entry name" value="KARI_N"/>
</dbReference>
<dbReference type="NCBIfam" id="TIGR00465">
    <property type="entry name" value="ilvC"/>
    <property type="match status" value="1"/>
</dbReference>
<comment type="pathway">
    <text evidence="1">Amino-acid biosynthesis; L-valine biosynthesis; L-valine from pyruvate: step 2/4.</text>
</comment>
<keyword evidence="11" id="KW-0413">Isomerase</keyword>
<evidence type="ECO:0000256" key="3">
    <source>
        <dbReference type="ARBA" id="ARBA00010318"/>
    </source>
</evidence>
<feature type="binding site" evidence="8">
    <location>
        <position position="179"/>
    </location>
    <ligand>
        <name>Mg(2+)</name>
        <dbReference type="ChEBI" id="CHEBI:18420"/>
        <label>2</label>
    </ligand>
</feature>
<keyword evidence="4 8" id="KW-0028">Amino-acid biosynthesis</keyword>
<accession>A0A381I9W2</accession>
<dbReference type="UniPathway" id="UPA00047">
    <property type="reaction ID" value="UER00056"/>
</dbReference>
<keyword evidence="6 8" id="KW-0100">Branched-chain amino acid biosynthesis</keyword>
<dbReference type="Gene3D" id="6.10.240.10">
    <property type="match status" value="1"/>
</dbReference>
<proteinExistence type="inferred from homology"/>
<dbReference type="SUPFAM" id="SSF51735">
    <property type="entry name" value="NAD(P)-binding Rossmann-fold domains"/>
    <property type="match status" value="1"/>
</dbReference>
<name>A0A381I9W2_CLODI</name>
<dbReference type="GO" id="GO:0009099">
    <property type="term" value="P:L-valine biosynthetic process"/>
    <property type="evidence" value="ECO:0007669"/>
    <property type="project" value="UniProtKB-UniRule"/>
</dbReference>
<keyword evidence="5 8" id="KW-0560">Oxidoreductase</keyword>
<dbReference type="GO" id="GO:0005829">
    <property type="term" value="C:cytosol"/>
    <property type="evidence" value="ECO:0007669"/>
    <property type="project" value="TreeGrafter"/>
</dbReference>
<dbReference type="InterPro" id="IPR013023">
    <property type="entry name" value="KARI"/>
</dbReference>
<evidence type="ECO:0000256" key="1">
    <source>
        <dbReference type="ARBA" id="ARBA00004864"/>
    </source>
</evidence>
<dbReference type="UniPathway" id="UPA00049">
    <property type="reaction ID" value="UER00060"/>
</dbReference>
<evidence type="ECO:0000259" key="10">
    <source>
        <dbReference type="PROSITE" id="PS51851"/>
    </source>
</evidence>
<reference evidence="11" key="1">
    <citation type="submission" date="2018-06" db="EMBL/GenBank/DDBJ databases">
        <authorList>
            <consortium name="Pathogen Informatics"/>
            <person name="Doyle S."/>
        </authorList>
    </citation>
    <scope>NUCLEOTIDE SEQUENCE</scope>
    <source>
        <strain evidence="11">NCTC13307</strain>
    </source>
</reference>
<feature type="binding site" evidence="8">
    <location>
        <position position="204"/>
    </location>
    <ligand>
        <name>substrate</name>
    </ligand>
</feature>
<dbReference type="NCBIfam" id="NF004017">
    <property type="entry name" value="PRK05479.1"/>
    <property type="match status" value="1"/>
</dbReference>
<feature type="binding site" evidence="8">
    <location>
        <position position="143"/>
    </location>
    <ligand>
        <name>Mg(2+)</name>
        <dbReference type="ChEBI" id="CHEBI:18420"/>
        <label>2</label>
    </ligand>
</feature>
<dbReference type="Pfam" id="PF07991">
    <property type="entry name" value="KARI_N"/>
    <property type="match status" value="1"/>
</dbReference>
<dbReference type="Pfam" id="PF01450">
    <property type="entry name" value="KARI_C"/>
    <property type="match status" value="1"/>
</dbReference>
<feature type="domain" description="KARI C-terminal knotted" evidence="10">
    <location>
        <begin position="135"/>
        <end position="280"/>
    </location>
</feature>
<sequence length="281" mass="31776">MTEVNQHKKQKKMDLKFKSVAEATKESDLTMMLMLMKTKKVYEESVKDNLKEGQTLAFAHGFNIHYNQVQPPEFVDVVMVAPKGPGHLVRNVFTKGSGVPALFAVYQDHTKKATETVLAYAKGIGATRAGVLETTFKEETETDLFGEQSVLCGGISELIKLGYKTLVDAGYQKEVAYFECLHEMKLIVDLIYEGGFERMRYSISDTAEYGDYVSGKRVITDAAKQGMQNVLEDIQNGKFAKAWIKENEEGRENFLKTREEEYNTEIAEVGRNLRSMMSFLK</sequence>
<keyword evidence="8" id="KW-0479">Metal-binding</keyword>
<dbReference type="GO" id="GO:0046872">
    <property type="term" value="F:metal ion binding"/>
    <property type="evidence" value="ECO:0007669"/>
    <property type="project" value="UniProtKB-UniRule"/>
</dbReference>
<dbReference type="PROSITE" id="PS51850">
    <property type="entry name" value="KARI_N"/>
    <property type="match status" value="1"/>
</dbReference>
<dbReference type="GO" id="GO:0004455">
    <property type="term" value="F:ketol-acid reductoisomerase activity"/>
    <property type="evidence" value="ECO:0007669"/>
    <property type="project" value="UniProtKB-UniRule"/>
</dbReference>
<evidence type="ECO:0000259" key="9">
    <source>
        <dbReference type="PROSITE" id="PS51850"/>
    </source>
</evidence>
<dbReference type="Gene3D" id="3.40.50.720">
    <property type="entry name" value="NAD(P)-binding Rossmann-like Domain"/>
    <property type="match status" value="1"/>
</dbReference>
<evidence type="ECO:0000256" key="2">
    <source>
        <dbReference type="ARBA" id="ARBA00004885"/>
    </source>
</evidence>
<dbReference type="EMBL" id="UFWD01000001">
    <property type="protein sequence ID" value="SUY23955.1"/>
    <property type="molecule type" value="Genomic_DNA"/>
</dbReference>
<evidence type="ECO:0000256" key="4">
    <source>
        <dbReference type="ARBA" id="ARBA00022605"/>
    </source>
</evidence>
<feature type="binding site" evidence="8">
    <location>
        <position position="183"/>
    </location>
    <ligand>
        <name>Mg(2+)</name>
        <dbReference type="ChEBI" id="CHEBI:18420"/>
        <label>2</label>
    </ligand>
</feature>